<dbReference type="PANTHER" id="PTHR47245">
    <property type="entry name" value="PEPTIDYLPROLYL ISOMERASE"/>
    <property type="match status" value="1"/>
</dbReference>
<evidence type="ECO:0000313" key="7">
    <source>
        <dbReference type="EMBL" id="VFJ72839.1"/>
    </source>
</evidence>
<dbReference type="PROSITE" id="PS50198">
    <property type="entry name" value="PPIC_PPIASE_2"/>
    <property type="match status" value="1"/>
</dbReference>
<organism evidence="7">
    <name type="scientific">Candidatus Kentrum sp. FW</name>
    <dbReference type="NCBI Taxonomy" id="2126338"/>
    <lineage>
        <taxon>Bacteria</taxon>
        <taxon>Pseudomonadati</taxon>
        <taxon>Pseudomonadota</taxon>
        <taxon>Gammaproteobacteria</taxon>
        <taxon>Candidatus Kentrum</taxon>
    </lineage>
</organism>
<dbReference type="EC" id="5.2.1.8" evidence="3"/>
<accession>A0A450TV91</accession>
<keyword evidence="5 7" id="KW-0413">Isomerase</keyword>
<dbReference type="InterPro" id="IPR050245">
    <property type="entry name" value="PrsA_foldase"/>
</dbReference>
<sequence>MVKKNSTLLGLGKVVVAFVVTWNSSILSAEADVTTDWHVLATADGRRITRAEVMREIETSNPQIQADIERLSRDELRAIVIDIAIRKRLLDEAQENTLLHKRVERGDLRHRIETYRDRLIAQAQLETIAADQVTNTDIEKRYQTLKDDMKGKEEWRIRHILVEDKKTIKKAGKSLSKRPFDEVAREFSTDKPTAEQGGDLGFVPVDQLKEPFAKAISKLAVGKPSKPFKTDLGWHIAKVEEKRPLEPAPLDAVRAWIREQLEIEAGQAHLKKLTESIEIKLRK</sequence>
<dbReference type="AlphaFoldDB" id="A0A450TV91"/>
<evidence type="ECO:0000256" key="5">
    <source>
        <dbReference type="PROSITE-ProRule" id="PRU00278"/>
    </source>
</evidence>
<evidence type="ECO:0000256" key="1">
    <source>
        <dbReference type="ARBA" id="ARBA00000971"/>
    </source>
</evidence>
<protein>
    <recommendedName>
        <fullName evidence="3">peptidylprolyl isomerase</fullName>
        <ecNumber evidence="3">5.2.1.8</ecNumber>
    </recommendedName>
</protein>
<dbReference type="InterPro" id="IPR000297">
    <property type="entry name" value="PPIase_PpiC"/>
</dbReference>
<gene>
    <name evidence="7" type="ORF">BECKFW1821C_GA0114237_103824</name>
</gene>
<evidence type="ECO:0000256" key="2">
    <source>
        <dbReference type="ARBA" id="ARBA00007656"/>
    </source>
</evidence>
<dbReference type="Pfam" id="PF00639">
    <property type="entry name" value="Rotamase"/>
    <property type="match status" value="1"/>
</dbReference>
<feature type="domain" description="PpiC" evidence="6">
    <location>
        <begin position="152"/>
        <end position="241"/>
    </location>
</feature>
<name>A0A450TV91_9GAMM</name>
<reference evidence="7" key="1">
    <citation type="submission" date="2019-02" db="EMBL/GenBank/DDBJ databases">
        <authorList>
            <person name="Gruber-Vodicka R. H."/>
            <person name="Seah K. B. B."/>
        </authorList>
    </citation>
    <scope>NUCLEOTIDE SEQUENCE</scope>
    <source>
        <strain evidence="7">BECK_BZ131</strain>
    </source>
</reference>
<evidence type="ECO:0000259" key="6">
    <source>
        <dbReference type="PROSITE" id="PS50198"/>
    </source>
</evidence>
<dbReference type="Gene3D" id="3.10.50.40">
    <property type="match status" value="1"/>
</dbReference>
<evidence type="ECO:0000256" key="3">
    <source>
        <dbReference type="ARBA" id="ARBA00013194"/>
    </source>
</evidence>
<dbReference type="PANTHER" id="PTHR47245:SF2">
    <property type="entry name" value="PEPTIDYL-PROLYL CIS-TRANS ISOMERASE HP_0175-RELATED"/>
    <property type="match status" value="1"/>
</dbReference>
<dbReference type="InterPro" id="IPR046357">
    <property type="entry name" value="PPIase_dom_sf"/>
</dbReference>
<comment type="catalytic activity">
    <reaction evidence="1">
        <text>[protein]-peptidylproline (omega=180) = [protein]-peptidylproline (omega=0)</text>
        <dbReference type="Rhea" id="RHEA:16237"/>
        <dbReference type="Rhea" id="RHEA-COMP:10747"/>
        <dbReference type="Rhea" id="RHEA-COMP:10748"/>
        <dbReference type="ChEBI" id="CHEBI:83833"/>
        <dbReference type="ChEBI" id="CHEBI:83834"/>
        <dbReference type="EC" id="5.2.1.8"/>
    </reaction>
</comment>
<dbReference type="SUPFAM" id="SSF54534">
    <property type="entry name" value="FKBP-like"/>
    <property type="match status" value="1"/>
</dbReference>
<comment type="similarity">
    <text evidence="2">Belongs to the PpiC/parvulin rotamase family.</text>
</comment>
<dbReference type="GO" id="GO:0003755">
    <property type="term" value="F:peptidyl-prolyl cis-trans isomerase activity"/>
    <property type="evidence" value="ECO:0007669"/>
    <property type="project" value="UniProtKB-KW"/>
</dbReference>
<proteinExistence type="inferred from homology"/>
<dbReference type="InterPro" id="IPR023058">
    <property type="entry name" value="PPIase_PpiC_CS"/>
</dbReference>
<dbReference type="PROSITE" id="PS01096">
    <property type="entry name" value="PPIC_PPIASE_1"/>
    <property type="match status" value="1"/>
</dbReference>
<keyword evidence="4 5" id="KW-0697">Rotamase</keyword>
<dbReference type="EMBL" id="CAADFE010000038">
    <property type="protein sequence ID" value="VFJ72839.1"/>
    <property type="molecule type" value="Genomic_DNA"/>
</dbReference>
<dbReference type="SUPFAM" id="SSF109998">
    <property type="entry name" value="Triger factor/SurA peptide-binding domain-like"/>
    <property type="match status" value="1"/>
</dbReference>
<evidence type="ECO:0000256" key="4">
    <source>
        <dbReference type="ARBA" id="ARBA00023110"/>
    </source>
</evidence>
<dbReference type="InterPro" id="IPR027304">
    <property type="entry name" value="Trigger_fact/SurA_dom_sf"/>
</dbReference>